<dbReference type="Proteomes" id="UP000706151">
    <property type="component" value="Unassembled WGS sequence"/>
</dbReference>
<gene>
    <name evidence="3" type="ORF">IPK02_13950</name>
</gene>
<dbReference type="Pfam" id="PF12275">
    <property type="entry name" value="DUF3616"/>
    <property type="match status" value="1"/>
</dbReference>
<feature type="domain" description="DUF3616" evidence="2">
    <location>
        <begin position="147"/>
        <end position="278"/>
    </location>
</feature>
<dbReference type="EMBL" id="JADJOT010000009">
    <property type="protein sequence ID" value="MBK7954962.1"/>
    <property type="molecule type" value="Genomic_DNA"/>
</dbReference>
<evidence type="ECO:0000256" key="1">
    <source>
        <dbReference type="SAM" id="SignalP"/>
    </source>
</evidence>
<comment type="caution">
    <text evidence="3">The sequence shown here is derived from an EMBL/GenBank/DDBJ whole genome shotgun (WGS) entry which is preliminary data.</text>
</comment>
<organism evidence="3 4">
    <name type="scientific">Candidatus Accumulibacter affinis</name>
    <dbReference type="NCBI Taxonomy" id="2954384"/>
    <lineage>
        <taxon>Bacteria</taxon>
        <taxon>Pseudomonadati</taxon>
        <taxon>Pseudomonadota</taxon>
        <taxon>Betaproteobacteria</taxon>
        <taxon>Candidatus Accumulibacter</taxon>
    </lineage>
</organism>
<feature type="chain" id="PRO_5036815419" evidence="1">
    <location>
        <begin position="24"/>
        <end position="334"/>
    </location>
</feature>
<proteinExistence type="predicted"/>
<name>A0A935TCP2_9PROT</name>
<dbReference type="InterPro" id="IPR022060">
    <property type="entry name" value="DUF3616"/>
</dbReference>
<feature type="signal peptide" evidence="1">
    <location>
        <begin position="1"/>
        <end position="23"/>
    </location>
</feature>
<evidence type="ECO:0000313" key="3">
    <source>
        <dbReference type="EMBL" id="MBK7954962.1"/>
    </source>
</evidence>
<evidence type="ECO:0000259" key="2">
    <source>
        <dbReference type="Pfam" id="PF12275"/>
    </source>
</evidence>
<sequence length="334" mass="35713">MKSPIPATALLLASLLSTAPVGAEVMLYRGLCNASAAVAIGPRNFVVADDDLDVLSIYEYGKPDAILPGVDLIDYLGNRQPDGKLKEADIEGAARVGNRIYWIASHARNTKGKVQEVRQRFFATEVVDTAAGPTVKALSTPPYKGLLRDLLADPRFALLAEASALQTAPEDPGGLNIEGLAATREGQLLIGFRNPLPKGKALLLPLRNPAEVIDKAAAPVFGDLIALDLGERGIRSIEWVDSRFLIVAGPFDNGKGSGKGFALYTWTGRVADSPQRIKQIDFGNMHPEALFAATGDRTIHILSDDGNAACKKGDLPAARKTFRDLVLSLPDLVR</sequence>
<protein>
    <submittedName>
        <fullName evidence="3">DUF3616 domain-containing protein</fullName>
    </submittedName>
</protein>
<keyword evidence="1" id="KW-0732">Signal</keyword>
<evidence type="ECO:0000313" key="4">
    <source>
        <dbReference type="Proteomes" id="UP000706151"/>
    </source>
</evidence>
<accession>A0A935TCP2</accession>
<reference evidence="3 4" key="1">
    <citation type="submission" date="2020-10" db="EMBL/GenBank/DDBJ databases">
        <title>Connecting structure to function with the recovery of over 1000 high-quality activated sludge metagenome-assembled genomes encoding full-length rRNA genes using long-read sequencing.</title>
        <authorList>
            <person name="Singleton C.M."/>
            <person name="Petriglieri F."/>
            <person name="Kristensen J.M."/>
            <person name="Kirkegaard R.H."/>
            <person name="Michaelsen T.Y."/>
            <person name="Andersen M.H."/>
            <person name="Karst S.M."/>
            <person name="Dueholm M.S."/>
            <person name="Nielsen P.H."/>
            <person name="Albertsen M."/>
        </authorList>
    </citation>
    <scope>NUCLEOTIDE SEQUENCE [LARGE SCALE GENOMIC DNA]</scope>
    <source>
        <strain evidence="3">Fred_18-Q3-R57-64_BAT3C.720</strain>
    </source>
</reference>
<dbReference type="AlphaFoldDB" id="A0A935TCP2"/>